<dbReference type="EMBL" id="BPVZ01000023">
    <property type="protein sequence ID" value="GKV05400.1"/>
    <property type="molecule type" value="Genomic_DNA"/>
</dbReference>
<dbReference type="Proteomes" id="UP001054252">
    <property type="component" value="Unassembled WGS sequence"/>
</dbReference>
<feature type="region of interest" description="Disordered" evidence="2">
    <location>
        <begin position="72"/>
        <end position="130"/>
    </location>
</feature>
<evidence type="ECO:0000313" key="4">
    <source>
        <dbReference type="Proteomes" id="UP001054252"/>
    </source>
</evidence>
<dbReference type="GO" id="GO:0008289">
    <property type="term" value="F:lipid binding"/>
    <property type="evidence" value="ECO:0007669"/>
    <property type="project" value="TreeGrafter"/>
</dbReference>
<feature type="compositionally biased region" description="Polar residues" evidence="2">
    <location>
        <begin position="162"/>
        <end position="182"/>
    </location>
</feature>
<comment type="subcellular location">
    <subcellularLocation>
        <location evidence="1">Endoplasmic reticulum membrane</location>
    </subcellularLocation>
</comment>
<dbReference type="PANTHER" id="PTHR13466">
    <property type="entry name" value="TEX2 PROTEIN-RELATED"/>
    <property type="match status" value="1"/>
</dbReference>
<comment type="caution">
    <text evidence="3">The sequence shown here is derived from an EMBL/GenBank/DDBJ whole genome shotgun (WGS) entry which is preliminary data.</text>
</comment>
<reference evidence="3 4" key="1">
    <citation type="journal article" date="2021" name="Commun. Biol.">
        <title>The genome of Shorea leprosula (Dipterocarpaceae) highlights the ecological relevance of drought in aseasonal tropical rainforests.</title>
        <authorList>
            <person name="Ng K.K.S."/>
            <person name="Kobayashi M.J."/>
            <person name="Fawcett J.A."/>
            <person name="Hatakeyama M."/>
            <person name="Paape T."/>
            <person name="Ng C.H."/>
            <person name="Ang C.C."/>
            <person name="Tnah L.H."/>
            <person name="Lee C.T."/>
            <person name="Nishiyama T."/>
            <person name="Sese J."/>
            <person name="O'Brien M.J."/>
            <person name="Copetti D."/>
            <person name="Mohd Noor M.I."/>
            <person name="Ong R.C."/>
            <person name="Putra M."/>
            <person name="Sireger I.Z."/>
            <person name="Indrioko S."/>
            <person name="Kosugi Y."/>
            <person name="Izuno A."/>
            <person name="Isagi Y."/>
            <person name="Lee S.L."/>
            <person name="Shimizu K.K."/>
        </authorList>
    </citation>
    <scope>NUCLEOTIDE SEQUENCE [LARGE SCALE GENOMIC DNA]</scope>
    <source>
        <strain evidence="3">214</strain>
    </source>
</reference>
<feature type="region of interest" description="Disordered" evidence="2">
    <location>
        <begin position="158"/>
        <end position="233"/>
    </location>
</feature>
<feature type="compositionally biased region" description="Basic and acidic residues" evidence="2">
    <location>
        <begin position="72"/>
        <end position="94"/>
    </location>
</feature>
<feature type="compositionally biased region" description="Polar residues" evidence="2">
    <location>
        <begin position="113"/>
        <end position="130"/>
    </location>
</feature>
<evidence type="ECO:0000313" key="3">
    <source>
        <dbReference type="EMBL" id="GKV05400.1"/>
    </source>
</evidence>
<feature type="compositionally biased region" description="Basic and acidic residues" evidence="2">
    <location>
        <begin position="197"/>
        <end position="233"/>
    </location>
</feature>
<name>A0AAV5J343_9ROSI</name>
<proteinExistence type="predicted"/>
<dbReference type="AlphaFoldDB" id="A0AAV5J343"/>
<organism evidence="3 4">
    <name type="scientific">Rubroshorea leprosula</name>
    <dbReference type="NCBI Taxonomy" id="152421"/>
    <lineage>
        <taxon>Eukaryota</taxon>
        <taxon>Viridiplantae</taxon>
        <taxon>Streptophyta</taxon>
        <taxon>Embryophyta</taxon>
        <taxon>Tracheophyta</taxon>
        <taxon>Spermatophyta</taxon>
        <taxon>Magnoliopsida</taxon>
        <taxon>eudicotyledons</taxon>
        <taxon>Gunneridae</taxon>
        <taxon>Pentapetalae</taxon>
        <taxon>rosids</taxon>
        <taxon>malvids</taxon>
        <taxon>Malvales</taxon>
        <taxon>Dipterocarpaceae</taxon>
        <taxon>Rubroshorea</taxon>
    </lineage>
</organism>
<evidence type="ECO:0000256" key="2">
    <source>
        <dbReference type="SAM" id="MobiDB-lite"/>
    </source>
</evidence>
<protein>
    <submittedName>
        <fullName evidence="3">Uncharacterized protein</fullName>
    </submittedName>
</protein>
<evidence type="ECO:0000256" key="1">
    <source>
        <dbReference type="ARBA" id="ARBA00004586"/>
    </source>
</evidence>
<keyword evidence="4" id="KW-1185">Reference proteome</keyword>
<gene>
    <name evidence="3" type="ORF">SLEP1_g17418</name>
</gene>
<dbReference type="GO" id="GO:0005789">
    <property type="term" value="C:endoplasmic reticulum membrane"/>
    <property type="evidence" value="ECO:0007669"/>
    <property type="project" value="UniProtKB-SubCell"/>
</dbReference>
<accession>A0AAV5J343</accession>
<dbReference type="PANTHER" id="PTHR13466:SF0">
    <property type="entry name" value="SMP-LTD DOMAIN-CONTAINING PROTEIN"/>
    <property type="match status" value="1"/>
</dbReference>
<sequence length="233" mass="26494">MILLALMQAAIRETMVLPNCESVSLPWMFAEKDDWVTRRIAPFIWHNQEAVSDHTSSSEAFSSQLLEAKSSETSKVSARDYPESKHQLPKKAENFKQSTGDASKHQLPKKAASFSQPTGDTMPSSSTVTSIRCSKSFQELRTHLLASNEMREAHNKNIEETPASQSPYRSSSIQLGKQNSTIEDSDLRPKKMGRRARMLDLGRKMGEKLEEKRRHIEEKSRHIVEKMRGHEIN</sequence>